<dbReference type="HOGENOM" id="CLU_023850_4_1_4"/>
<protein>
    <submittedName>
        <fullName evidence="4">Phage terminase GpA</fullName>
    </submittedName>
</protein>
<sequence>MLGTPGGFNAAAQARVALREMFARVWGKHRPRPKLSITSWATNYRVLSEEESALKGRFAWDVSPALKGIADAASLPGTRKIAVQKSAQVGYTAGIVCNIIGYNVHYRPSVIVAAFPRAQAAKDFASEKLDPMILSTPVLSKRIALKSRAQGNSMLRKRFPGGLIKLVGTNSPSDVKSTSARLVVVEEPDDASNNVKGQGNSLKLLEERAKTYNDHLILIGGTPTAKDASAIEDEMKKSDKRYFHVPCHSCGEAHVLAWENVTIPKAPEGTAPREVYGALRWEEAFYTCPHHGCVWTDDERIANLRRAESAGAGWIATADSTVPGFYLNELLSTFDGSRVPVLARKYLEAKDNMDKGDVNDMIAFYNSTLGLTWEYKGELPEEDELRLRAEKYREMTCPAGAVEALMTVDVQHDRVAVTVWVFGRGEEMWLAFWGEFYGRTVVEHAGAWIELEQFMARGILHASGAGLGIRIVGIDSGDGQTSDAVYSFCRKHHRHDRPVLAMKGAPDNVGKVEIWTPPKAIDPNHRATKASRAGVLVHMVGTAKAKDLILGWSEQGGRIRLEGDGPGRMHWYEGVRDDFYEQILGEIKIPSRNNPAKRVWKERKDRAHEALDCTVYSLYLYRHLKLHLRKPVQWDIAERRLRQAELLPFDAPALALPAQPMPVQAPAQPGQLEAVQAPAQLPEPLPVRPVQPDPPAPPPPPPPPPPPRRRASSFASSDWASRGFR</sequence>
<accession>A1VPI7</accession>
<dbReference type="Proteomes" id="UP000000644">
    <property type="component" value="Chromosome"/>
</dbReference>
<gene>
    <name evidence="4" type="ordered locus">Pnap_2257</name>
</gene>
<dbReference type="EMBL" id="CP000529">
    <property type="protein sequence ID" value="ABM37565.1"/>
    <property type="molecule type" value="Genomic_DNA"/>
</dbReference>
<feature type="compositionally biased region" description="Low complexity" evidence="1">
    <location>
        <begin position="661"/>
        <end position="671"/>
    </location>
</feature>
<evidence type="ECO:0000313" key="5">
    <source>
        <dbReference type="Proteomes" id="UP000000644"/>
    </source>
</evidence>
<feature type="compositionally biased region" description="Pro residues" evidence="1">
    <location>
        <begin position="681"/>
        <end position="706"/>
    </location>
</feature>
<dbReference type="GO" id="GO:0004519">
    <property type="term" value="F:endonuclease activity"/>
    <property type="evidence" value="ECO:0007669"/>
    <property type="project" value="InterPro"/>
</dbReference>
<dbReference type="GO" id="GO:0016887">
    <property type="term" value="F:ATP hydrolysis activity"/>
    <property type="evidence" value="ECO:0007669"/>
    <property type="project" value="InterPro"/>
</dbReference>
<evidence type="ECO:0000259" key="3">
    <source>
        <dbReference type="Pfam" id="PF20454"/>
    </source>
</evidence>
<proteinExistence type="predicted"/>
<organism evidence="4 5">
    <name type="scientific">Polaromonas naphthalenivorans (strain CJ2)</name>
    <dbReference type="NCBI Taxonomy" id="365044"/>
    <lineage>
        <taxon>Bacteria</taxon>
        <taxon>Pseudomonadati</taxon>
        <taxon>Pseudomonadota</taxon>
        <taxon>Betaproteobacteria</taxon>
        <taxon>Burkholderiales</taxon>
        <taxon>Comamonadaceae</taxon>
        <taxon>Polaromonas</taxon>
    </lineage>
</organism>
<feature type="domain" description="Terminase large subunit GpA endonuclease" evidence="3">
    <location>
        <begin position="323"/>
        <end position="631"/>
    </location>
</feature>
<reference evidence="5" key="1">
    <citation type="journal article" date="2009" name="Environ. Microbiol.">
        <title>The genome of Polaromonas naphthalenivorans strain CJ2, isolated from coal tar-contaminated sediment, reveals physiological and metabolic versatility and evolution through extensive horizontal gene transfer.</title>
        <authorList>
            <person name="Yagi J.M."/>
            <person name="Sims D."/>
            <person name="Brettin T."/>
            <person name="Bruce D."/>
            <person name="Madsen E.L."/>
        </authorList>
    </citation>
    <scope>NUCLEOTIDE SEQUENCE [LARGE SCALE GENOMIC DNA]</scope>
    <source>
        <strain evidence="5">CJ2</strain>
    </source>
</reference>
<dbReference type="STRING" id="365044.Pnap_2257"/>
<evidence type="ECO:0000313" key="4">
    <source>
        <dbReference type="EMBL" id="ABM37565.1"/>
    </source>
</evidence>
<dbReference type="AlphaFoldDB" id="A1VPI7"/>
<evidence type="ECO:0000256" key="1">
    <source>
        <dbReference type="SAM" id="MobiDB-lite"/>
    </source>
</evidence>
<keyword evidence="5" id="KW-1185">Reference proteome</keyword>
<dbReference type="InterPro" id="IPR046453">
    <property type="entry name" value="GpA_ATPase"/>
</dbReference>
<dbReference type="RefSeq" id="WP_011801643.1">
    <property type="nucleotide sequence ID" value="NC_008781.1"/>
</dbReference>
<feature type="region of interest" description="Disordered" evidence="1">
    <location>
        <begin position="661"/>
        <end position="725"/>
    </location>
</feature>
<name>A1VPI7_POLNA</name>
<dbReference type="KEGG" id="pna:Pnap_2257"/>
<dbReference type="Pfam" id="PF05876">
    <property type="entry name" value="GpA_ATPase"/>
    <property type="match status" value="1"/>
</dbReference>
<dbReference type="InterPro" id="IPR046454">
    <property type="entry name" value="GpA_endonuclease"/>
</dbReference>
<feature type="domain" description="Phage terminase large subunit GpA ATPase" evidence="2">
    <location>
        <begin position="52"/>
        <end position="308"/>
    </location>
</feature>
<dbReference type="eggNOG" id="COG5525">
    <property type="taxonomic scope" value="Bacteria"/>
</dbReference>
<evidence type="ECO:0000259" key="2">
    <source>
        <dbReference type="Pfam" id="PF05876"/>
    </source>
</evidence>
<dbReference type="Pfam" id="PF20454">
    <property type="entry name" value="GpA_nuclease"/>
    <property type="match status" value="1"/>
</dbReference>